<gene>
    <name evidence="2" type="ORF">QRX60_43420</name>
</gene>
<evidence type="ECO:0008006" key="4">
    <source>
        <dbReference type="Google" id="ProtNLM"/>
    </source>
</evidence>
<evidence type="ECO:0000313" key="2">
    <source>
        <dbReference type="EMBL" id="WIY00835.1"/>
    </source>
</evidence>
<protein>
    <recommendedName>
        <fullName evidence="4">Peptidase inhibitor family I36</fullName>
    </recommendedName>
</protein>
<sequence>MALAGIIVAATSALAGPAAAGTTDTEVVCYANALCNRTTGGGTKVATVYAWRQLSETGATGFFEIFGPNGYKQTGPTDQEVDRTFTVNRTFPNGSLICVSFWKKNANGSFTKFKGVNGNACTSIPIFGA</sequence>
<dbReference type="EMBL" id="CP127295">
    <property type="protein sequence ID" value="WIY00835.1"/>
    <property type="molecule type" value="Genomic_DNA"/>
</dbReference>
<dbReference type="KEGG" id="amog:QRX60_43420"/>
<dbReference type="RefSeq" id="WP_285997297.1">
    <property type="nucleotide sequence ID" value="NZ_CP127295.1"/>
</dbReference>
<evidence type="ECO:0000256" key="1">
    <source>
        <dbReference type="SAM" id="SignalP"/>
    </source>
</evidence>
<keyword evidence="1" id="KW-0732">Signal</keyword>
<name>A0A9Y2JNA5_9PSEU</name>
<keyword evidence="3" id="KW-1185">Reference proteome</keyword>
<feature type="signal peptide" evidence="1">
    <location>
        <begin position="1"/>
        <end position="20"/>
    </location>
</feature>
<dbReference type="Proteomes" id="UP001239397">
    <property type="component" value="Chromosome"/>
</dbReference>
<reference evidence="2 3" key="1">
    <citation type="submission" date="2023-06" db="EMBL/GenBank/DDBJ databases">
        <authorList>
            <person name="Oyuntsetseg B."/>
            <person name="Kim S.B."/>
        </authorList>
    </citation>
    <scope>NUCLEOTIDE SEQUENCE [LARGE SCALE GENOMIC DNA]</scope>
    <source>
        <strain evidence="2 3">4-36</strain>
    </source>
</reference>
<organism evidence="2 3">
    <name type="scientific">Amycolatopsis mongoliensis</name>
    <dbReference type="NCBI Taxonomy" id="715475"/>
    <lineage>
        <taxon>Bacteria</taxon>
        <taxon>Bacillati</taxon>
        <taxon>Actinomycetota</taxon>
        <taxon>Actinomycetes</taxon>
        <taxon>Pseudonocardiales</taxon>
        <taxon>Pseudonocardiaceae</taxon>
        <taxon>Amycolatopsis</taxon>
    </lineage>
</organism>
<accession>A0A9Y2JNA5</accession>
<dbReference type="AlphaFoldDB" id="A0A9Y2JNA5"/>
<evidence type="ECO:0000313" key="3">
    <source>
        <dbReference type="Proteomes" id="UP001239397"/>
    </source>
</evidence>
<proteinExistence type="predicted"/>
<feature type="chain" id="PRO_5040722776" description="Peptidase inhibitor family I36" evidence="1">
    <location>
        <begin position="21"/>
        <end position="129"/>
    </location>
</feature>